<keyword evidence="4" id="KW-1185">Reference proteome</keyword>
<protein>
    <submittedName>
        <fullName evidence="3">Uncharacterized protein</fullName>
    </submittedName>
</protein>
<keyword evidence="2" id="KW-1133">Transmembrane helix</keyword>
<evidence type="ECO:0000313" key="3">
    <source>
        <dbReference type="EMBL" id="CAL1700197.1"/>
    </source>
</evidence>
<feature type="region of interest" description="Disordered" evidence="1">
    <location>
        <begin position="1"/>
        <end position="74"/>
    </location>
</feature>
<dbReference type="EMBL" id="OZ037945">
    <property type="protein sequence ID" value="CAL1700197.1"/>
    <property type="molecule type" value="Genomic_DNA"/>
</dbReference>
<reference evidence="4" key="1">
    <citation type="submission" date="2024-04" db="EMBL/GenBank/DDBJ databases">
        <authorList>
            <person name="Shaw F."/>
            <person name="Minotto A."/>
        </authorList>
    </citation>
    <scope>NUCLEOTIDE SEQUENCE [LARGE SCALE GENOMIC DNA]</scope>
</reference>
<evidence type="ECO:0000256" key="2">
    <source>
        <dbReference type="SAM" id="Phobius"/>
    </source>
</evidence>
<feature type="compositionally biased region" description="Low complexity" evidence="1">
    <location>
        <begin position="135"/>
        <end position="149"/>
    </location>
</feature>
<dbReference type="Proteomes" id="UP001497453">
    <property type="component" value="Chromosome 2"/>
</dbReference>
<name>A0ABP1D188_9APHY</name>
<sequence length="297" mass="31877">MTQSPRSPRKQPQCKKCGTLMAGHKRPNGIPMCPTPSPMTTPTKRNVNFNIPPPITPTASGSRHGAKKEESDAHPLVFQTSKGDLSAPVSYDSSVSSVHVHLASVKKDPEIDNSYPRPSTSRAPPIPRIKVTKPSDASSSSISSASTSSSLTTKLKRTVSWIGNSTPLAYVFCARRDELTEFTRKARDEGFYTALVHNPNLGADDQSADSYVQVMRHGSWGVIVGTDPGVVAHTADLFEKDARGVLACAGDDGKAVSKSGRTSLSVTRIMMLGICSCSIVLLGMYKLLLYLSVESDE</sequence>
<accession>A0ABP1D188</accession>
<feature type="transmembrane region" description="Helical" evidence="2">
    <location>
        <begin position="269"/>
        <end position="291"/>
    </location>
</feature>
<proteinExistence type="predicted"/>
<evidence type="ECO:0000256" key="1">
    <source>
        <dbReference type="SAM" id="MobiDB-lite"/>
    </source>
</evidence>
<keyword evidence="2" id="KW-0812">Transmembrane</keyword>
<organism evidence="3 4">
    <name type="scientific">Somion occarium</name>
    <dbReference type="NCBI Taxonomy" id="3059160"/>
    <lineage>
        <taxon>Eukaryota</taxon>
        <taxon>Fungi</taxon>
        <taxon>Dikarya</taxon>
        <taxon>Basidiomycota</taxon>
        <taxon>Agaricomycotina</taxon>
        <taxon>Agaricomycetes</taxon>
        <taxon>Polyporales</taxon>
        <taxon>Cerrenaceae</taxon>
        <taxon>Somion</taxon>
    </lineage>
</organism>
<feature type="region of interest" description="Disordered" evidence="1">
    <location>
        <begin position="109"/>
        <end position="149"/>
    </location>
</feature>
<evidence type="ECO:0000313" key="4">
    <source>
        <dbReference type="Proteomes" id="UP001497453"/>
    </source>
</evidence>
<gene>
    <name evidence="3" type="ORF">GFSPODELE1_LOCUS3035</name>
</gene>
<keyword evidence="2" id="KW-0472">Membrane</keyword>